<accession>A0ABU2WDI1</accession>
<dbReference type="PANTHER" id="PTHR13932:SF5">
    <property type="entry name" value="RADICAL S-ADENOSYL METHIONINE DOMAIN-CONTAINING PROTEIN 1, MITOCHONDRIAL"/>
    <property type="match status" value="1"/>
</dbReference>
<keyword evidence="5 10" id="KW-0949">S-adenosyl-L-methionine</keyword>
<keyword evidence="7 10" id="KW-0408">Iron</keyword>
<dbReference type="SFLD" id="SFLDF00288">
    <property type="entry name" value="HemN-like__clustered_with_nucl"/>
    <property type="match status" value="1"/>
</dbReference>
<evidence type="ECO:0000256" key="6">
    <source>
        <dbReference type="ARBA" id="ARBA00022723"/>
    </source>
</evidence>
<feature type="domain" description="Radical SAM core" evidence="11">
    <location>
        <begin position="3"/>
        <end position="243"/>
    </location>
</feature>
<protein>
    <recommendedName>
        <fullName evidence="3 10">Heme chaperone HemW</fullName>
    </recommendedName>
</protein>
<dbReference type="Pfam" id="PF04055">
    <property type="entry name" value="Radical_SAM"/>
    <property type="match status" value="1"/>
</dbReference>
<evidence type="ECO:0000256" key="8">
    <source>
        <dbReference type="ARBA" id="ARBA00023014"/>
    </source>
</evidence>
<evidence type="ECO:0000256" key="7">
    <source>
        <dbReference type="ARBA" id="ARBA00023004"/>
    </source>
</evidence>
<keyword evidence="8 10" id="KW-0411">Iron-sulfur</keyword>
<organism evidence="12 13">
    <name type="scientific">Banduia mediterranea</name>
    <dbReference type="NCBI Taxonomy" id="3075609"/>
    <lineage>
        <taxon>Bacteria</taxon>
        <taxon>Pseudomonadati</taxon>
        <taxon>Pseudomonadota</taxon>
        <taxon>Gammaproteobacteria</taxon>
        <taxon>Nevskiales</taxon>
        <taxon>Algiphilaceae</taxon>
        <taxon>Banduia</taxon>
    </lineage>
</organism>
<evidence type="ECO:0000256" key="1">
    <source>
        <dbReference type="ARBA" id="ARBA00001966"/>
    </source>
</evidence>
<dbReference type="NCBIfam" id="TIGR00539">
    <property type="entry name" value="hemN_rel"/>
    <property type="match status" value="1"/>
</dbReference>
<keyword evidence="6 10" id="KW-0479">Metal-binding</keyword>
<evidence type="ECO:0000256" key="9">
    <source>
        <dbReference type="ARBA" id="ARBA00023186"/>
    </source>
</evidence>
<sequence>MLSRDAQPLALYVHFPWCVRKCPYCDFNSHPLRGEVPETAYVDALIRDLDFELRSFDTALAARGLGSIFMGGGTPSLFSDAAIARLLDAVAARLPMAPDIEVTLEANPGTVDESHFRGYRAAGVNRLSIGVQSMDDAQLRVLGRIHGRDDALRAVDIARRAGFDNLNLDLMFALSRQTPEAAETDLRALIALAPEHVSYYHLTLEPNTAFAAAPPPLPDDDVAWAIHTAGQALLAEAGYAQYEVSAYAKPNRRARHNLSYWTFGDYLGIGAGAHGKIGTGVSGIRRRARHKLPRLFLAGAGSAAALQSDSVVESADLPFEFMMNVLRLHEGFAPQAFVDATGLALDSIEIPLVRAQTLGLIERTPQRIRPSARGRDHLNSLIELFLPDA</sequence>
<comment type="caution">
    <text evidence="12">The sequence shown here is derived from an EMBL/GenBank/DDBJ whole genome shotgun (WGS) entry which is preliminary data.</text>
</comment>
<evidence type="ECO:0000256" key="5">
    <source>
        <dbReference type="ARBA" id="ARBA00022691"/>
    </source>
</evidence>
<evidence type="ECO:0000256" key="10">
    <source>
        <dbReference type="RuleBase" id="RU364116"/>
    </source>
</evidence>
<dbReference type="PANTHER" id="PTHR13932">
    <property type="entry name" value="COPROPORPHYRINIGEN III OXIDASE"/>
    <property type="match status" value="1"/>
</dbReference>
<dbReference type="EMBL" id="JAVRIC010000001">
    <property type="protein sequence ID" value="MDT0495900.1"/>
    <property type="molecule type" value="Genomic_DNA"/>
</dbReference>
<evidence type="ECO:0000313" key="12">
    <source>
        <dbReference type="EMBL" id="MDT0495900.1"/>
    </source>
</evidence>
<comment type="subcellular location">
    <subcellularLocation>
        <location evidence="10">Cytoplasm</location>
    </subcellularLocation>
</comment>
<dbReference type="InterPro" id="IPR007197">
    <property type="entry name" value="rSAM"/>
</dbReference>
<name>A0ABU2WDI1_9GAMM</name>
<dbReference type="Pfam" id="PF06969">
    <property type="entry name" value="HemN_C"/>
    <property type="match status" value="1"/>
</dbReference>
<evidence type="ECO:0000256" key="2">
    <source>
        <dbReference type="ARBA" id="ARBA00006100"/>
    </source>
</evidence>
<dbReference type="SUPFAM" id="SSF102114">
    <property type="entry name" value="Radical SAM enzymes"/>
    <property type="match status" value="1"/>
</dbReference>
<evidence type="ECO:0000313" key="13">
    <source>
        <dbReference type="Proteomes" id="UP001254608"/>
    </source>
</evidence>
<evidence type="ECO:0000256" key="3">
    <source>
        <dbReference type="ARBA" id="ARBA00017228"/>
    </source>
</evidence>
<keyword evidence="10" id="KW-0963">Cytoplasm</keyword>
<dbReference type="SMART" id="SM00729">
    <property type="entry name" value="Elp3"/>
    <property type="match status" value="1"/>
</dbReference>
<dbReference type="InterPro" id="IPR034505">
    <property type="entry name" value="Coproporphyrinogen-III_oxidase"/>
</dbReference>
<dbReference type="Gene3D" id="3.20.20.70">
    <property type="entry name" value="Aldolase class I"/>
    <property type="match status" value="1"/>
</dbReference>
<keyword evidence="4 10" id="KW-0349">Heme</keyword>
<comment type="cofactor">
    <cofactor evidence="1">
        <name>[4Fe-4S] cluster</name>
        <dbReference type="ChEBI" id="CHEBI:49883"/>
    </cofactor>
</comment>
<dbReference type="SFLD" id="SFLDG01065">
    <property type="entry name" value="anaerobic_coproporphyrinogen-I"/>
    <property type="match status" value="1"/>
</dbReference>
<dbReference type="SFLD" id="SFLDG01082">
    <property type="entry name" value="B12-binding_domain_containing"/>
    <property type="match status" value="1"/>
</dbReference>
<evidence type="ECO:0000256" key="4">
    <source>
        <dbReference type="ARBA" id="ARBA00022617"/>
    </source>
</evidence>
<dbReference type="InterPro" id="IPR004559">
    <property type="entry name" value="HemW-like"/>
</dbReference>
<dbReference type="RefSeq" id="WP_311363292.1">
    <property type="nucleotide sequence ID" value="NZ_JAVRIC010000001.1"/>
</dbReference>
<evidence type="ECO:0000259" key="11">
    <source>
        <dbReference type="PROSITE" id="PS51918"/>
    </source>
</evidence>
<dbReference type="SFLD" id="SFLDF00562">
    <property type="entry name" value="HemN-like__clustered_with_heat"/>
    <property type="match status" value="1"/>
</dbReference>
<keyword evidence="13" id="KW-1185">Reference proteome</keyword>
<dbReference type="InterPro" id="IPR058240">
    <property type="entry name" value="rSAM_sf"/>
</dbReference>
<dbReference type="CDD" id="cd01335">
    <property type="entry name" value="Radical_SAM"/>
    <property type="match status" value="1"/>
</dbReference>
<comment type="function">
    <text evidence="10">Probably acts as a heme chaperone, transferring heme to an unknown acceptor. Binds one molecule of heme per monomer, possibly covalently. Binds 1 [4Fe-4S] cluster. The cluster is coordinated with 3 cysteines and an exchangeable S-adenosyl-L-methionine.</text>
</comment>
<dbReference type="InterPro" id="IPR013785">
    <property type="entry name" value="Aldolase_TIM"/>
</dbReference>
<dbReference type="InterPro" id="IPR010723">
    <property type="entry name" value="HemN_C"/>
</dbReference>
<keyword evidence="10" id="KW-0004">4Fe-4S</keyword>
<dbReference type="PROSITE" id="PS51918">
    <property type="entry name" value="RADICAL_SAM"/>
    <property type="match status" value="1"/>
</dbReference>
<dbReference type="Proteomes" id="UP001254608">
    <property type="component" value="Unassembled WGS sequence"/>
</dbReference>
<keyword evidence="9 10" id="KW-0143">Chaperone</keyword>
<dbReference type="SFLD" id="SFLDS00029">
    <property type="entry name" value="Radical_SAM"/>
    <property type="match status" value="1"/>
</dbReference>
<dbReference type="InterPro" id="IPR006638">
    <property type="entry name" value="Elp3/MiaA/NifB-like_rSAM"/>
</dbReference>
<comment type="similarity">
    <text evidence="2">Belongs to the anaerobic coproporphyrinogen-III oxidase family. HemW subfamily.</text>
</comment>
<gene>
    <name evidence="12" type="primary">hemW</name>
    <name evidence="12" type="ORF">RM530_00775</name>
</gene>
<reference evidence="12 13" key="1">
    <citation type="submission" date="2023-09" db="EMBL/GenBank/DDBJ databases">
        <authorList>
            <person name="Rey-Velasco X."/>
        </authorList>
    </citation>
    <scope>NUCLEOTIDE SEQUENCE [LARGE SCALE GENOMIC DNA]</scope>
    <source>
        <strain evidence="12 13">W345</strain>
    </source>
</reference>
<proteinExistence type="inferred from homology"/>